<reference evidence="1" key="2">
    <citation type="submission" date="2021-08" db="EMBL/GenBank/DDBJ databases">
        <authorList>
            <person name="Tani A."/>
            <person name="Ola A."/>
            <person name="Ogura Y."/>
            <person name="Katsura K."/>
            <person name="Hayashi T."/>
        </authorList>
    </citation>
    <scope>NUCLEOTIDE SEQUENCE</scope>
    <source>
        <strain evidence="1">LMG 23639</strain>
    </source>
</reference>
<reference evidence="1" key="1">
    <citation type="journal article" date="2021" name="Front. Microbiol.">
        <title>Comprehensive Comparative Genomics and Phenotyping of Methylobacterium Species.</title>
        <authorList>
            <person name="Alessa O."/>
            <person name="Ogura Y."/>
            <person name="Fujitani Y."/>
            <person name="Takami H."/>
            <person name="Hayashi T."/>
            <person name="Sahin N."/>
            <person name="Tani A."/>
        </authorList>
    </citation>
    <scope>NUCLEOTIDE SEQUENCE</scope>
    <source>
        <strain evidence="1">LMG 23639</strain>
    </source>
</reference>
<dbReference type="Gene3D" id="3.40.1730.10">
    <property type="entry name" value="pa0076 domain"/>
    <property type="match status" value="1"/>
</dbReference>
<organism evidence="1 2">
    <name type="scientific">Methylobacterium jeotgali</name>
    <dbReference type="NCBI Taxonomy" id="381630"/>
    <lineage>
        <taxon>Bacteria</taxon>
        <taxon>Pseudomonadati</taxon>
        <taxon>Pseudomonadota</taxon>
        <taxon>Alphaproteobacteria</taxon>
        <taxon>Hyphomicrobiales</taxon>
        <taxon>Methylobacteriaceae</taxon>
        <taxon>Methylobacterium</taxon>
    </lineage>
</organism>
<comment type="caution">
    <text evidence="1">The sequence shown here is derived from an EMBL/GenBank/DDBJ whole genome shotgun (WGS) entry which is preliminary data.</text>
</comment>
<evidence type="ECO:0008006" key="3">
    <source>
        <dbReference type="Google" id="ProtNLM"/>
    </source>
</evidence>
<dbReference type="EMBL" id="BPQR01000043">
    <property type="protein sequence ID" value="GJE07313.1"/>
    <property type="molecule type" value="Genomic_DNA"/>
</dbReference>
<keyword evidence="2" id="KW-1185">Reference proteome</keyword>
<sequence length="228" mass="23497">MPCGLYGKLPAKRDFIALSVPGAFLRVFEPWLQAGLAASRLALREAWQPAYLRAPIWRFWLGTEVAGAGSLGAIMPSVDGIGRYFPLTLVGQAGSGGVPRPPELDPCDGWFEGAESLLLSVLTDETGFEAVAAALAACPDPPAPPEPLSGGGVVRLRGGALVAPAAAGLGEALGALRTPGAARLHAGMTYWWTPGGEGFAPRVASCRGMPDPAFVTGMLTGDFDDLAA</sequence>
<dbReference type="InterPro" id="IPR038225">
    <property type="entry name" value="TagF_sf"/>
</dbReference>
<dbReference type="RefSeq" id="WP_238276445.1">
    <property type="nucleotide sequence ID" value="NZ_BPQR01000043.1"/>
</dbReference>
<dbReference type="Proteomes" id="UP001055102">
    <property type="component" value="Unassembled WGS sequence"/>
</dbReference>
<gene>
    <name evidence="1" type="ORF">AOPFMNJM_2639</name>
</gene>
<proteinExistence type="predicted"/>
<dbReference type="NCBIfam" id="TIGR03373">
    <property type="entry name" value="VI_minor_4"/>
    <property type="match status" value="1"/>
</dbReference>
<protein>
    <recommendedName>
        <fullName evidence="3">Type VI secretion system-associated protein TagF</fullName>
    </recommendedName>
</protein>
<evidence type="ECO:0000313" key="1">
    <source>
        <dbReference type="EMBL" id="GJE07313.1"/>
    </source>
</evidence>
<dbReference type="Pfam" id="PF09867">
    <property type="entry name" value="TagF_N"/>
    <property type="match status" value="1"/>
</dbReference>
<evidence type="ECO:0000313" key="2">
    <source>
        <dbReference type="Proteomes" id="UP001055102"/>
    </source>
</evidence>
<accession>A0ABQ4SZK0</accession>
<name>A0ABQ4SZK0_9HYPH</name>
<dbReference type="PIRSF" id="PIRSF029287">
    <property type="entry name" value="UCP029287"/>
    <property type="match status" value="1"/>
</dbReference>
<dbReference type="InterPro" id="IPR017748">
    <property type="entry name" value="TagF"/>
</dbReference>